<comment type="caution">
    <text evidence="1">The sequence shown here is derived from an EMBL/GenBank/DDBJ whole genome shotgun (WGS) entry which is preliminary data.</text>
</comment>
<sequence length="306" mass="34192">MTLRVVYRSYGGENLKRRPAYYSKLLTLTSLARAAARVPDVEVVFLNDGPVPAERLTVMERAGRVVQLGDEPQGMRASYRAALELATGSDWPDEDVVFLVEDDYLFTEEALVALAEAAAGLPEASYFSVYGVRPDPDDPESVRELGLPRGWRPGPDRVVGSRTWFHQASITSTFAGRLGAVRADMPIFLQCMRPFRRRFFDHETCLLYQGVPPYHGREFFFGLDDFEPSARGVVRALVLVPFRIALNLRAHRQTEPHLLYAVTPNLATHLEHPVISPDADWEAVADEVLAWARTQGLPDATRPADA</sequence>
<reference evidence="1 2" key="1">
    <citation type="submission" date="2019-12" db="EMBL/GenBank/DDBJ databases">
        <title>Auraticoccus cholistani sp. nov., an actinomycete isolated from soil of Cholistan desert.</title>
        <authorList>
            <person name="Cheema M.T."/>
        </authorList>
    </citation>
    <scope>NUCLEOTIDE SEQUENCE [LARGE SCALE GENOMIC DNA]</scope>
    <source>
        <strain evidence="1 2">F435</strain>
    </source>
</reference>
<evidence type="ECO:0008006" key="3">
    <source>
        <dbReference type="Google" id="ProtNLM"/>
    </source>
</evidence>
<evidence type="ECO:0000313" key="1">
    <source>
        <dbReference type="EMBL" id="MVA75073.1"/>
    </source>
</evidence>
<keyword evidence="2" id="KW-1185">Reference proteome</keyword>
<dbReference type="AlphaFoldDB" id="A0A6A9UQQ5"/>
<evidence type="ECO:0000313" key="2">
    <source>
        <dbReference type="Proteomes" id="UP000435304"/>
    </source>
</evidence>
<accession>A0A6A9UQQ5</accession>
<dbReference type="RefSeq" id="WP_156607995.1">
    <property type="nucleotide sequence ID" value="NZ_WPCU01000004.1"/>
</dbReference>
<dbReference type="EMBL" id="WPCU01000004">
    <property type="protein sequence ID" value="MVA75073.1"/>
    <property type="molecule type" value="Genomic_DNA"/>
</dbReference>
<gene>
    <name evidence="1" type="ORF">GC722_03375</name>
</gene>
<name>A0A6A9UQQ5_9ACTN</name>
<organism evidence="1 2">
    <name type="scientific">Auraticoccus cholistanensis</name>
    <dbReference type="NCBI Taxonomy" id="2656650"/>
    <lineage>
        <taxon>Bacteria</taxon>
        <taxon>Bacillati</taxon>
        <taxon>Actinomycetota</taxon>
        <taxon>Actinomycetes</taxon>
        <taxon>Propionibacteriales</taxon>
        <taxon>Propionibacteriaceae</taxon>
        <taxon>Auraticoccus</taxon>
    </lineage>
</organism>
<proteinExistence type="predicted"/>
<dbReference type="InterPro" id="IPR029044">
    <property type="entry name" value="Nucleotide-diphossugar_trans"/>
</dbReference>
<dbReference type="Proteomes" id="UP000435304">
    <property type="component" value="Unassembled WGS sequence"/>
</dbReference>
<protein>
    <recommendedName>
        <fullName evidence="3">Glycosyltransferase</fullName>
    </recommendedName>
</protein>
<dbReference type="SUPFAM" id="SSF53448">
    <property type="entry name" value="Nucleotide-diphospho-sugar transferases"/>
    <property type="match status" value="1"/>
</dbReference>